<dbReference type="PATRIC" id="fig|253.9.peg.1062"/>
<keyword evidence="1" id="KW-0436">Ligase</keyword>
<dbReference type="GO" id="GO:0016874">
    <property type="term" value="F:ligase activity"/>
    <property type="evidence" value="ECO:0007669"/>
    <property type="project" value="UniProtKB-KW"/>
</dbReference>
<sequence length="300" mass="35454">MILIISNNKEGATECVIEWLHTMDKKFIRVHEDDFFEIRIHQQKIFLESSRNAFFLDDISSVWYRRGGLKFGRFRYFNEAVDQHMNETQHWLEDYVLKILESKKHINKQVNSKVNKLVVLEKAKEAGLDIPSYFLSDHTDHVELGNTIVKPISGNPVLRDLKKNTDGMMYTSIVNEHESNFFISFFQEKIKKDYEIRTFYLNGRCWSMAIFSQNDKQTEVDYRKYNDDKPNRNVPYQLPDHVEKKIHCLMKALDLNSGSLDFIKSGEIYYFLEVNPVGQFMHLSSCCNYLLDKEIAEYLS</sequence>
<reference evidence="2" key="2">
    <citation type="submission" date="2015-09" db="EMBL/GenBank/DDBJ databases">
        <title>Draft genome sequence of a multidrug-resistant Chryseobacterium indologenes isolate from Malaysia.</title>
        <authorList>
            <person name="Yu C.Y."/>
            <person name="Ang G.Y."/>
            <person name="Chan K.-G."/>
        </authorList>
    </citation>
    <scope>NUCLEOTIDE SEQUENCE [LARGE SCALE GENOMIC DNA]</scope>
    <source>
        <strain evidence="2">CI_885</strain>
    </source>
</reference>
<dbReference type="Gene3D" id="3.30.470.20">
    <property type="entry name" value="ATP-grasp fold, B domain"/>
    <property type="match status" value="1"/>
</dbReference>
<comment type="caution">
    <text evidence="1">The sequence shown here is derived from an EMBL/GenBank/DDBJ whole genome shotgun (WGS) entry which is preliminary data.</text>
</comment>
<reference evidence="1 2" key="1">
    <citation type="journal article" date="2015" name="Genom Data">
        <title>Draft genome sequence of a multidrug-resistant Chryseobacterium indologenes isolate from Malaysia.</title>
        <authorList>
            <person name="Yu C.Y."/>
            <person name="Ang G.Y."/>
            <person name="Cheng H.J."/>
            <person name="Cheong Y.M."/>
            <person name="Yin W.F."/>
            <person name="Chan K.G."/>
        </authorList>
    </citation>
    <scope>NUCLEOTIDE SEQUENCE [LARGE SCALE GENOMIC DNA]</scope>
    <source>
        <strain evidence="1 2">CI_885</strain>
    </source>
</reference>
<name>A0A0N0IV36_CHRID</name>
<dbReference type="NCBIfam" id="TIGR04192">
    <property type="entry name" value="GRASP_w_spasm"/>
    <property type="match status" value="1"/>
</dbReference>
<protein>
    <submittedName>
        <fullName evidence="1">Alpha-L-glutamate ligase</fullName>
    </submittedName>
</protein>
<dbReference type="Proteomes" id="UP000037953">
    <property type="component" value="Unassembled WGS sequence"/>
</dbReference>
<gene>
    <name evidence="1" type="ORF">AOB46_15630</name>
</gene>
<dbReference type="RefSeq" id="WP_062701041.1">
    <property type="nucleotide sequence ID" value="NZ_LJOD01000011.1"/>
</dbReference>
<dbReference type="AlphaFoldDB" id="A0A0N0IV36"/>
<evidence type="ECO:0000313" key="1">
    <source>
        <dbReference type="EMBL" id="KPE50181.1"/>
    </source>
</evidence>
<organism evidence="1 2">
    <name type="scientific">Chryseobacterium indologenes</name>
    <name type="common">Flavobacterium indologenes</name>
    <dbReference type="NCBI Taxonomy" id="253"/>
    <lineage>
        <taxon>Bacteria</taxon>
        <taxon>Pseudomonadati</taxon>
        <taxon>Bacteroidota</taxon>
        <taxon>Flavobacteriia</taxon>
        <taxon>Flavobacteriales</taxon>
        <taxon>Weeksellaceae</taxon>
        <taxon>Chryseobacterium group</taxon>
        <taxon>Chryseobacterium</taxon>
    </lineage>
</organism>
<dbReference type="OrthoDB" id="583309at2"/>
<proteinExistence type="predicted"/>
<dbReference type="InterPro" id="IPR026455">
    <property type="entry name" value="GRASP_w_spasm"/>
</dbReference>
<accession>A0A0N0IV36</accession>
<dbReference type="SUPFAM" id="SSF56059">
    <property type="entry name" value="Glutathione synthetase ATP-binding domain-like"/>
    <property type="match status" value="1"/>
</dbReference>
<evidence type="ECO:0000313" key="2">
    <source>
        <dbReference type="Proteomes" id="UP000037953"/>
    </source>
</evidence>
<dbReference type="EMBL" id="LJOD01000011">
    <property type="protein sequence ID" value="KPE50181.1"/>
    <property type="molecule type" value="Genomic_DNA"/>
</dbReference>